<dbReference type="AlphaFoldDB" id="A0A443Z266"/>
<keyword evidence="5" id="KW-1185">Reference proteome</keyword>
<feature type="domain" description="Response regulatory" evidence="3">
    <location>
        <begin position="4"/>
        <end position="118"/>
    </location>
</feature>
<dbReference type="SMART" id="SM00448">
    <property type="entry name" value="REC"/>
    <property type="match status" value="1"/>
</dbReference>
<feature type="modified residue" description="4-aspartylphosphate" evidence="2">
    <location>
        <position position="53"/>
    </location>
</feature>
<gene>
    <name evidence="4" type="ORF">DPV69_04505</name>
</gene>
<accession>A0A443Z266</accession>
<evidence type="ECO:0000256" key="1">
    <source>
        <dbReference type="ARBA" id="ARBA00022553"/>
    </source>
</evidence>
<organism evidence="4 5">
    <name type="scientific">Pedobacter chitinilyticus</name>
    <dbReference type="NCBI Taxonomy" id="2233776"/>
    <lineage>
        <taxon>Bacteria</taxon>
        <taxon>Pseudomonadati</taxon>
        <taxon>Bacteroidota</taxon>
        <taxon>Sphingobacteriia</taxon>
        <taxon>Sphingobacteriales</taxon>
        <taxon>Sphingobacteriaceae</taxon>
        <taxon>Pedobacter</taxon>
    </lineage>
</organism>
<dbReference type="Pfam" id="PF00072">
    <property type="entry name" value="Response_reg"/>
    <property type="match status" value="1"/>
</dbReference>
<evidence type="ECO:0000259" key="3">
    <source>
        <dbReference type="PROSITE" id="PS50110"/>
    </source>
</evidence>
<dbReference type="GO" id="GO:0000160">
    <property type="term" value="P:phosphorelay signal transduction system"/>
    <property type="evidence" value="ECO:0007669"/>
    <property type="project" value="InterPro"/>
</dbReference>
<dbReference type="InterPro" id="IPR050595">
    <property type="entry name" value="Bact_response_regulator"/>
</dbReference>
<dbReference type="RefSeq" id="WP_113646092.1">
    <property type="nucleotide sequence ID" value="NZ_QMHN01000001.1"/>
</dbReference>
<proteinExistence type="predicted"/>
<evidence type="ECO:0000256" key="2">
    <source>
        <dbReference type="PROSITE-ProRule" id="PRU00169"/>
    </source>
</evidence>
<dbReference type="InterPro" id="IPR001789">
    <property type="entry name" value="Sig_transdc_resp-reg_receiver"/>
</dbReference>
<evidence type="ECO:0000313" key="4">
    <source>
        <dbReference type="EMBL" id="RWU10605.1"/>
    </source>
</evidence>
<keyword evidence="1 2" id="KW-0597">Phosphoprotein</keyword>
<sequence length="119" mass="13405">MKKKVWVVEDDPDIGEVISFLLNDEGYEVSLFPNASLFKEQLSKADADMMVMDVMLPDGNGIDLCHDVKTSGTLKHVPVLMMSANKGLSDLNGYYRADDFIAKPFDIDEFMRKVKRLVS</sequence>
<comment type="caution">
    <text evidence="4">The sequence shown here is derived from an EMBL/GenBank/DDBJ whole genome shotgun (WGS) entry which is preliminary data.</text>
</comment>
<dbReference type="OrthoDB" id="5432534at2"/>
<protein>
    <submittedName>
        <fullName evidence="4">Response regulator</fullName>
    </submittedName>
</protein>
<dbReference type="InterPro" id="IPR011006">
    <property type="entry name" value="CheY-like_superfamily"/>
</dbReference>
<evidence type="ECO:0000313" key="5">
    <source>
        <dbReference type="Proteomes" id="UP000284120"/>
    </source>
</evidence>
<dbReference type="Proteomes" id="UP000284120">
    <property type="component" value="Unassembled WGS sequence"/>
</dbReference>
<dbReference type="SUPFAM" id="SSF52172">
    <property type="entry name" value="CheY-like"/>
    <property type="match status" value="1"/>
</dbReference>
<dbReference type="EMBL" id="SAYW01000001">
    <property type="protein sequence ID" value="RWU10605.1"/>
    <property type="molecule type" value="Genomic_DNA"/>
</dbReference>
<dbReference type="PANTHER" id="PTHR44591:SF3">
    <property type="entry name" value="RESPONSE REGULATORY DOMAIN-CONTAINING PROTEIN"/>
    <property type="match status" value="1"/>
</dbReference>
<dbReference type="PANTHER" id="PTHR44591">
    <property type="entry name" value="STRESS RESPONSE REGULATOR PROTEIN 1"/>
    <property type="match status" value="1"/>
</dbReference>
<reference evidence="4 5" key="1">
    <citation type="submission" date="2018-06" db="EMBL/GenBank/DDBJ databases">
        <title>Pedobacter endophyticus sp. nov., an endophytic bacterium isolated from a leaf of Triticum aestivum.</title>
        <authorList>
            <person name="Zhang L."/>
        </authorList>
    </citation>
    <scope>NUCLEOTIDE SEQUENCE [LARGE SCALE GENOMIC DNA]</scope>
    <source>
        <strain evidence="4 5">CM134L-2</strain>
    </source>
</reference>
<dbReference type="Gene3D" id="3.40.50.2300">
    <property type="match status" value="1"/>
</dbReference>
<dbReference type="PROSITE" id="PS50110">
    <property type="entry name" value="RESPONSE_REGULATORY"/>
    <property type="match status" value="1"/>
</dbReference>
<name>A0A443Z266_9SPHI</name>